<organism evidence="12 13">
    <name type="scientific">Kluyveromyces lactis (strain ATCC 8585 / CBS 2359 / DSM 70799 / NBRC 1267 / NRRL Y-1140 / WM37)</name>
    <name type="common">Yeast</name>
    <name type="synonym">Candida sphaerica</name>
    <dbReference type="NCBI Taxonomy" id="284590"/>
    <lineage>
        <taxon>Eukaryota</taxon>
        <taxon>Fungi</taxon>
        <taxon>Dikarya</taxon>
        <taxon>Ascomycota</taxon>
        <taxon>Saccharomycotina</taxon>
        <taxon>Saccharomycetes</taxon>
        <taxon>Saccharomycetales</taxon>
        <taxon>Saccharomycetaceae</taxon>
        <taxon>Kluyveromyces</taxon>
    </lineage>
</organism>
<dbReference type="EMBL" id="CR382124">
    <property type="protein sequence ID" value="CAH01019.1"/>
    <property type="molecule type" value="Genomic_DNA"/>
</dbReference>
<feature type="transmembrane region" description="Helical" evidence="10">
    <location>
        <begin position="321"/>
        <end position="340"/>
    </location>
</feature>
<dbReference type="CAZy" id="GT22">
    <property type="family name" value="Glycosyltransferase Family 22"/>
</dbReference>
<protein>
    <recommendedName>
        <fullName evidence="10">Mannosyltransferase</fullName>
        <ecNumber evidence="10">2.4.1.-</ecNumber>
    </recommendedName>
</protein>
<dbReference type="EC" id="2.4.1.-" evidence="10"/>
<evidence type="ECO:0000256" key="8">
    <source>
        <dbReference type="ARBA" id="ARBA00022989"/>
    </source>
</evidence>
<keyword evidence="9 10" id="KW-0472">Membrane</keyword>
<keyword evidence="8 10" id="KW-1133">Transmembrane helix</keyword>
<feature type="transmembrane region" description="Helical" evidence="10">
    <location>
        <begin position="140"/>
        <end position="158"/>
    </location>
</feature>
<evidence type="ECO:0000313" key="12">
    <source>
        <dbReference type="EMBL" id="CAH01019.1"/>
    </source>
</evidence>
<feature type="chain" id="PRO_5004271645" description="Mannosyltransferase" evidence="11">
    <location>
        <begin position="32"/>
        <end position="553"/>
    </location>
</feature>
<feature type="transmembrane region" description="Helical" evidence="10">
    <location>
        <begin position="91"/>
        <end position="109"/>
    </location>
</feature>
<comment type="similarity">
    <text evidence="3 10">Belongs to the glycosyltransferase 22 family.</text>
</comment>
<comment type="pathway">
    <text evidence="2">Protein modification; protein glycosylation.</text>
</comment>
<dbReference type="UniPathway" id="UPA00378"/>
<dbReference type="KEGG" id="kla:KLLA0_D19404g"/>
<dbReference type="PANTHER" id="PTHR22760">
    <property type="entry name" value="GLYCOSYLTRANSFERASE"/>
    <property type="match status" value="1"/>
</dbReference>
<evidence type="ECO:0000256" key="10">
    <source>
        <dbReference type="RuleBase" id="RU363075"/>
    </source>
</evidence>
<dbReference type="GO" id="GO:0006487">
    <property type="term" value="P:protein N-linked glycosylation"/>
    <property type="evidence" value="ECO:0007669"/>
    <property type="project" value="TreeGrafter"/>
</dbReference>
<evidence type="ECO:0000256" key="6">
    <source>
        <dbReference type="ARBA" id="ARBA00022692"/>
    </source>
</evidence>
<feature type="transmembrane region" description="Helical" evidence="10">
    <location>
        <begin position="212"/>
        <end position="232"/>
    </location>
</feature>
<feature type="transmembrane region" description="Helical" evidence="10">
    <location>
        <begin position="352"/>
        <end position="371"/>
    </location>
</feature>
<dbReference type="GO" id="GO:0005789">
    <property type="term" value="C:endoplasmic reticulum membrane"/>
    <property type="evidence" value="ECO:0007669"/>
    <property type="project" value="UniProtKB-SubCell"/>
</dbReference>
<dbReference type="Pfam" id="PF03901">
    <property type="entry name" value="Glyco_transf_22"/>
    <property type="match status" value="1"/>
</dbReference>
<evidence type="ECO:0000256" key="4">
    <source>
        <dbReference type="ARBA" id="ARBA00022676"/>
    </source>
</evidence>
<dbReference type="eggNOG" id="KOG2515">
    <property type="taxonomic scope" value="Eukaryota"/>
</dbReference>
<dbReference type="PaxDb" id="284590-Q6CQ66"/>
<keyword evidence="6 10" id="KW-0812">Transmembrane</keyword>
<evidence type="ECO:0000313" key="13">
    <source>
        <dbReference type="Proteomes" id="UP000000598"/>
    </source>
</evidence>
<dbReference type="AlphaFoldDB" id="Q6CQ66"/>
<dbReference type="GO" id="GO:0000026">
    <property type="term" value="F:alpha-1,2-mannosyltransferase activity"/>
    <property type="evidence" value="ECO:0007669"/>
    <property type="project" value="TreeGrafter"/>
</dbReference>
<keyword evidence="5" id="KW-0808">Transferase</keyword>
<evidence type="ECO:0000256" key="11">
    <source>
        <dbReference type="SAM" id="SignalP"/>
    </source>
</evidence>
<evidence type="ECO:0000256" key="9">
    <source>
        <dbReference type="ARBA" id="ARBA00023136"/>
    </source>
</evidence>
<name>Q6CQ66_KLULA</name>
<evidence type="ECO:0000256" key="2">
    <source>
        <dbReference type="ARBA" id="ARBA00004922"/>
    </source>
</evidence>
<dbReference type="InParanoid" id="Q6CQ66"/>
<comment type="subcellular location">
    <subcellularLocation>
        <location evidence="1 10">Endoplasmic reticulum membrane</location>
        <topology evidence="1 10">Multi-pass membrane protein</topology>
    </subcellularLocation>
</comment>
<dbReference type="InterPro" id="IPR005599">
    <property type="entry name" value="GPI_mannosylTrfase"/>
</dbReference>
<evidence type="ECO:0000256" key="3">
    <source>
        <dbReference type="ARBA" id="ARBA00007063"/>
    </source>
</evidence>
<evidence type="ECO:0000256" key="1">
    <source>
        <dbReference type="ARBA" id="ARBA00004477"/>
    </source>
</evidence>
<feature type="transmembrane region" description="Helical" evidence="10">
    <location>
        <begin position="269"/>
        <end position="290"/>
    </location>
</feature>
<dbReference type="Proteomes" id="UP000000598">
    <property type="component" value="Chromosome D"/>
</dbReference>
<feature type="signal peptide" evidence="11">
    <location>
        <begin position="1"/>
        <end position="31"/>
    </location>
</feature>
<proteinExistence type="inferred from homology"/>
<dbReference type="OMA" id="PRDMHAK"/>
<reference evidence="12 13" key="1">
    <citation type="journal article" date="2004" name="Nature">
        <title>Genome evolution in yeasts.</title>
        <authorList>
            <consortium name="Genolevures"/>
            <person name="Dujon B."/>
            <person name="Sherman D."/>
            <person name="Fischer G."/>
            <person name="Durrens P."/>
            <person name="Casaregola S."/>
            <person name="Lafontaine I."/>
            <person name="de Montigny J."/>
            <person name="Marck C."/>
            <person name="Neuveglise C."/>
            <person name="Talla E."/>
            <person name="Goffard N."/>
            <person name="Frangeul L."/>
            <person name="Aigle M."/>
            <person name="Anthouard V."/>
            <person name="Babour A."/>
            <person name="Barbe V."/>
            <person name="Barnay S."/>
            <person name="Blanchin S."/>
            <person name="Beckerich J.M."/>
            <person name="Beyne E."/>
            <person name="Bleykasten C."/>
            <person name="Boisrame A."/>
            <person name="Boyer J."/>
            <person name="Cattolico L."/>
            <person name="Confanioleri F."/>
            <person name="de Daruvar A."/>
            <person name="Despons L."/>
            <person name="Fabre E."/>
            <person name="Fairhead C."/>
            <person name="Ferry-Dumazet H."/>
            <person name="Groppi A."/>
            <person name="Hantraye F."/>
            <person name="Hennequin C."/>
            <person name="Jauniaux N."/>
            <person name="Joyet P."/>
            <person name="Kachouri R."/>
            <person name="Kerrest A."/>
            <person name="Koszul R."/>
            <person name="Lemaire M."/>
            <person name="Lesur I."/>
            <person name="Ma L."/>
            <person name="Muller H."/>
            <person name="Nicaud J.M."/>
            <person name="Nikolski M."/>
            <person name="Oztas S."/>
            <person name="Ozier-Kalogeropoulos O."/>
            <person name="Pellenz S."/>
            <person name="Potier S."/>
            <person name="Richard G.F."/>
            <person name="Straub M.L."/>
            <person name="Suleau A."/>
            <person name="Swennene D."/>
            <person name="Tekaia F."/>
            <person name="Wesolowski-Louvel M."/>
            <person name="Westhof E."/>
            <person name="Wirth B."/>
            <person name="Zeniou-Meyer M."/>
            <person name="Zivanovic I."/>
            <person name="Bolotin-Fukuhara M."/>
            <person name="Thierry A."/>
            <person name="Bouchier C."/>
            <person name="Caudron B."/>
            <person name="Scarpelli C."/>
            <person name="Gaillardin C."/>
            <person name="Weissenbach J."/>
            <person name="Wincker P."/>
            <person name="Souciet J.L."/>
        </authorList>
    </citation>
    <scope>NUCLEOTIDE SEQUENCE [LARGE SCALE GENOMIC DNA]</scope>
    <source>
        <strain evidence="13">ATCC 8585 / CBS 2359 / DSM 70799 / NBRC 1267 / NRRL Y-1140 / WM37</strain>
    </source>
</reference>
<keyword evidence="13" id="KW-1185">Reference proteome</keyword>
<evidence type="ECO:0000256" key="7">
    <source>
        <dbReference type="ARBA" id="ARBA00022824"/>
    </source>
</evidence>
<dbReference type="FunCoup" id="Q6CQ66">
    <property type="interactions" value="984"/>
</dbReference>
<keyword evidence="11" id="KW-0732">Signal</keyword>
<dbReference type="PANTHER" id="PTHR22760:SF2">
    <property type="entry name" value="ALPHA-1,2-MANNOSYLTRANSFERASE ALG9"/>
    <property type="match status" value="1"/>
</dbReference>
<sequence length="553" mass="63103">MALRDGKCKLLNSSILLLLLITRIVIQPYYSLISDCDETFNYWEPLNLLVRGFGKQTWEYSPEYSIRSWAFLLPLYGILKPLNQVIDSKVLLFYTARALLGFVSFLFEYSLSKEISSVMSLHVSIMWLLFQLFNPGWFHASVEFLPSAFAMITTLGYMKYTLRYLSTGNELPFVKSISFVFLGGILGWPFSLILVVTNVIHYTATHRFMDTLRAGVSSSFVFAIISSIVAAIDSFFYGKLSVVPFNIVMYNIISANEDSGPNIFGVEPWYYYIQNLLLNFPITTLFFGVIGFTQLSIWPLSGSLFIWLNVFLAQPHKEERFLYPIYGIISLLAAVGLFNITVSIRWKKLRKLVRGIVFFVTLLQAASRILALTNNYTSPIQVYSHLPESTENKVVCTGREWYHFPTSLILPDNYRLQFVQSGFDGLLPGDFLETGTLNEKIRSVPNGMNNQNIFDPSKVVDIDSCDYYVDINVSSNNQKDAVNPADTTAWVPLYCLPFVDTSSSKFLGRAFQVPAQLIAILPTRIRQIIKNYYDVQFINYCTFVRRHESDSLV</sequence>
<dbReference type="STRING" id="284590.Q6CQ66"/>
<keyword evidence="7 10" id="KW-0256">Endoplasmic reticulum</keyword>
<feature type="transmembrane region" description="Helical" evidence="10">
    <location>
        <begin position="178"/>
        <end position="200"/>
    </location>
</feature>
<evidence type="ECO:0000256" key="5">
    <source>
        <dbReference type="ARBA" id="ARBA00022679"/>
    </source>
</evidence>
<gene>
    <name evidence="12" type="ORF">KLLA0_D19404g</name>
</gene>
<dbReference type="HOGENOM" id="CLU_018152_1_1_1"/>
<keyword evidence="4 10" id="KW-0328">Glycosyltransferase</keyword>
<accession>Q6CQ66</accession>